<dbReference type="CDD" id="cd03443">
    <property type="entry name" value="PaaI_thioesterase"/>
    <property type="match status" value="1"/>
</dbReference>
<dbReference type="STRING" id="642780.SAMN04488570_2564"/>
<dbReference type="Proteomes" id="UP000198859">
    <property type="component" value="Chromosome I"/>
</dbReference>
<evidence type="ECO:0000256" key="3">
    <source>
        <dbReference type="SAM" id="MobiDB-lite"/>
    </source>
</evidence>
<dbReference type="GO" id="GO:0047617">
    <property type="term" value="F:fatty acyl-CoA hydrolase activity"/>
    <property type="evidence" value="ECO:0007669"/>
    <property type="project" value="InterPro"/>
</dbReference>
<name>A0A1H1ULU1_9ACTN</name>
<accession>A0A1H1ULU1</accession>
<evidence type="ECO:0000256" key="1">
    <source>
        <dbReference type="ARBA" id="ARBA00008324"/>
    </source>
</evidence>
<evidence type="ECO:0000313" key="5">
    <source>
        <dbReference type="EMBL" id="SDS73498.1"/>
    </source>
</evidence>
<dbReference type="PANTHER" id="PTHR21660">
    <property type="entry name" value="THIOESTERASE SUPERFAMILY MEMBER-RELATED"/>
    <property type="match status" value="1"/>
</dbReference>
<dbReference type="Gene3D" id="3.10.129.10">
    <property type="entry name" value="Hotdog Thioesterase"/>
    <property type="match status" value="1"/>
</dbReference>
<dbReference type="InterPro" id="IPR029069">
    <property type="entry name" value="HotDog_dom_sf"/>
</dbReference>
<evidence type="ECO:0000256" key="2">
    <source>
        <dbReference type="ARBA" id="ARBA00022801"/>
    </source>
</evidence>
<sequence>MTDVTDPATTAPESPDSPDWGEPRSRTVTWHDPLRSAQAGLAMAGIDYLHAMVEGRIPPPPIAQLVQMDFTAAEPGRVEFTCTPDESAYNPIGAVHGGLVCTLLDSVAGCALHSTLPAGKGYTSVEIKVSYLKAVRASSGQLTAVGTVVKAGSRVGFTEGVVTDASGAVVATCSSTLLVFDLPTG</sequence>
<dbReference type="AlphaFoldDB" id="A0A1H1ULU1"/>
<dbReference type="InterPro" id="IPR003736">
    <property type="entry name" value="PAAI_dom"/>
</dbReference>
<evidence type="ECO:0000259" key="4">
    <source>
        <dbReference type="Pfam" id="PF03061"/>
    </source>
</evidence>
<dbReference type="InterPro" id="IPR039298">
    <property type="entry name" value="ACOT13"/>
</dbReference>
<keyword evidence="2" id="KW-0378">Hydrolase</keyword>
<dbReference type="SUPFAM" id="SSF54637">
    <property type="entry name" value="Thioesterase/thiol ester dehydrase-isomerase"/>
    <property type="match status" value="1"/>
</dbReference>
<evidence type="ECO:0000313" key="6">
    <source>
        <dbReference type="Proteomes" id="UP000198859"/>
    </source>
</evidence>
<dbReference type="PANTHER" id="PTHR21660:SF1">
    <property type="entry name" value="ACYL-COENZYME A THIOESTERASE 13"/>
    <property type="match status" value="1"/>
</dbReference>
<dbReference type="NCBIfam" id="TIGR00369">
    <property type="entry name" value="unchar_dom_1"/>
    <property type="match status" value="1"/>
</dbReference>
<proteinExistence type="inferred from homology"/>
<dbReference type="Pfam" id="PF03061">
    <property type="entry name" value="4HBT"/>
    <property type="match status" value="1"/>
</dbReference>
<protein>
    <submittedName>
        <fullName evidence="5">Uncharacterized domain 1-containing protein</fullName>
    </submittedName>
</protein>
<dbReference type="RefSeq" id="WP_231916861.1">
    <property type="nucleotide sequence ID" value="NZ_LT629757.1"/>
</dbReference>
<comment type="similarity">
    <text evidence="1">Belongs to the thioesterase PaaI family.</text>
</comment>
<keyword evidence="6" id="KW-1185">Reference proteome</keyword>
<dbReference type="InterPro" id="IPR006683">
    <property type="entry name" value="Thioestr_dom"/>
</dbReference>
<feature type="domain" description="Thioesterase" evidence="4">
    <location>
        <begin position="93"/>
        <end position="170"/>
    </location>
</feature>
<gene>
    <name evidence="5" type="ORF">SAMN04488570_2564</name>
</gene>
<dbReference type="EMBL" id="LT629757">
    <property type="protein sequence ID" value="SDS73498.1"/>
    <property type="molecule type" value="Genomic_DNA"/>
</dbReference>
<feature type="region of interest" description="Disordered" evidence="3">
    <location>
        <begin position="1"/>
        <end position="27"/>
    </location>
</feature>
<organism evidence="5 6">
    <name type="scientific">Nocardioides scoriae</name>
    <dbReference type="NCBI Taxonomy" id="642780"/>
    <lineage>
        <taxon>Bacteria</taxon>
        <taxon>Bacillati</taxon>
        <taxon>Actinomycetota</taxon>
        <taxon>Actinomycetes</taxon>
        <taxon>Propionibacteriales</taxon>
        <taxon>Nocardioidaceae</taxon>
        <taxon>Nocardioides</taxon>
    </lineage>
</organism>
<reference evidence="6" key="1">
    <citation type="submission" date="2016-10" db="EMBL/GenBank/DDBJ databases">
        <authorList>
            <person name="Varghese N."/>
            <person name="Submissions S."/>
        </authorList>
    </citation>
    <scope>NUCLEOTIDE SEQUENCE [LARGE SCALE GENOMIC DNA]</scope>
    <source>
        <strain evidence="6">DSM 22127</strain>
    </source>
</reference>